<accession>A0A1A9X0X0</accession>
<evidence type="ECO:0000313" key="1">
    <source>
        <dbReference type="EnsemblMetazoa" id="GBRI040083-PA"/>
    </source>
</evidence>
<dbReference type="EnsemblMetazoa" id="GBRI040083-RA">
    <property type="protein sequence ID" value="GBRI040083-PA"/>
    <property type="gene ID" value="GBRI040083"/>
</dbReference>
<proteinExistence type="predicted"/>
<protein>
    <submittedName>
        <fullName evidence="1">Uncharacterized protein</fullName>
    </submittedName>
</protein>
<reference evidence="2" key="1">
    <citation type="submission" date="2014-03" db="EMBL/GenBank/DDBJ databases">
        <authorList>
            <person name="Aksoy S."/>
            <person name="Warren W."/>
            <person name="Wilson R.K."/>
        </authorList>
    </citation>
    <scope>NUCLEOTIDE SEQUENCE [LARGE SCALE GENOMIC DNA]</scope>
    <source>
        <strain evidence="2">IAEA</strain>
    </source>
</reference>
<keyword evidence="2" id="KW-1185">Reference proteome</keyword>
<evidence type="ECO:0000313" key="2">
    <source>
        <dbReference type="Proteomes" id="UP000091820"/>
    </source>
</evidence>
<organism evidence="1 2">
    <name type="scientific">Glossina brevipalpis</name>
    <dbReference type="NCBI Taxonomy" id="37001"/>
    <lineage>
        <taxon>Eukaryota</taxon>
        <taxon>Metazoa</taxon>
        <taxon>Ecdysozoa</taxon>
        <taxon>Arthropoda</taxon>
        <taxon>Hexapoda</taxon>
        <taxon>Insecta</taxon>
        <taxon>Pterygota</taxon>
        <taxon>Neoptera</taxon>
        <taxon>Endopterygota</taxon>
        <taxon>Diptera</taxon>
        <taxon>Brachycera</taxon>
        <taxon>Muscomorpha</taxon>
        <taxon>Hippoboscoidea</taxon>
        <taxon>Glossinidae</taxon>
        <taxon>Glossina</taxon>
    </lineage>
</organism>
<sequence>MIRAFLLPVELLEEEREIGGEGQQTEYEPLEAHVYATQNKKAEDPKRLEKHKNSTAFIIFHESDNIFQATSPTNCKTKRKAKRSKQLKFRI</sequence>
<dbReference type="VEuPathDB" id="VectorBase:GBRI040083"/>
<dbReference type="AlphaFoldDB" id="A0A1A9X0X0"/>
<reference evidence="1" key="2">
    <citation type="submission" date="2020-05" db="UniProtKB">
        <authorList>
            <consortium name="EnsemblMetazoa"/>
        </authorList>
    </citation>
    <scope>IDENTIFICATION</scope>
    <source>
        <strain evidence="1">IAEA</strain>
    </source>
</reference>
<name>A0A1A9X0X0_9MUSC</name>
<dbReference type="Proteomes" id="UP000091820">
    <property type="component" value="Unassembled WGS sequence"/>
</dbReference>